<feature type="signal peptide" evidence="1">
    <location>
        <begin position="1"/>
        <end position="19"/>
    </location>
</feature>
<feature type="chain" id="PRO_5038935250" evidence="1">
    <location>
        <begin position="20"/>
        <end position="137"/>
    </location>
</feature>
<sequence>MRITSFLFLAFLSITTANATDLTVTVSNIQAAQGNVFVALHNSSQGFPDGSRMKGYQVPAHTGRVIVVFVDLPPGNYAISTYQDINGNGILDTNYFGVPVEPYGFSREARSIFGPPLFSDASFMIGTQGVSEEIKLK</sequence>
<dbReference type="AlphaFoldDB" id="A0A9E6SXF0"/>
<accession>A0A9E6SXF0</accession>
<dbReference type="Pfam" id="PF09912">
    <property type="entry name" value="DUF2141"/>
    <property type="match status" value="1"/>
</dbReference>
<proteinExistence type="predicted"/>
<reference evidence="2" key="1">
    <citation type="submission" date="2021-02" db="EMBL/GenBank/DDBJ databases">
        <title>Comparative genomics of Ferrovum myxofaciens strains, predominant extremophile bacteria forming large biofilm stalactites in acid mine ecosystems.</title>
        <authorList>
            <person name="Burkartova K."/>
            <person name="Ridl J."/>
            <person name="Pajer P."/>
            <person name="Falteisek L."/>
        </authorList>
    </citation>
    <scope>NUCLEOTIDE SEQUENCE</scope>
    <source>
        <strain evidence="2">MI1III</strain>
    </source>
</reference>
<dbReference type="EMBL" id="CP071137">
    <property type="protein sequence ID" value="QWY77377.1"/>
    <property type="molecule type" value="Genomic_DNA"/>
</dbReference>
<name>A0A9E6SXF0_9PROT</name>
<organism evidence="2 3">
    <name type="scientific">Ferrovum myxofaciens</name>
    <dbReference type="NCBI Taxonomy" id="416213"/>
    <lineage>
        <taxon>Bacteria</taxon>
        <taxon>Pseudomonadati</taxon>
        <taxon>Pseudomonadota</taxon>
        <taxon>Betaproteobacteria</taxon>
        <taxon>Ferrovales</taxon>
        <taxon>Ferrovaceae</taxon>
        <taxon>Ferrovum</taxon>
    </lineage>
</organism>
<keyword evidence="1" id="KW-0732">Signal</keyword>
<evidence type="ECO:0000313" key="3">
    <source>
        <dbReference type="Proteomes" id="UP000683551"/>
    </source>
</evidence>
<protein>
    <submittedName>
        <fullName evidence="2">DUF2141 domain-containing protein</fullName>
    </submittedName>
</protein>
<dbReference type="InterPro" id="IPR018673">
    <property type="entry name" value="DUF2141"/>
</dbReference>
<evidence type="ECO:0000256" key="1">
    <source>
        <dbReference type="SAM" id="SignalP"/>
    </source>
</evidence>
<dbReference type="Proteomes" id="UP000683551">
    <property type="component" value="Chromosome"/>
</dbReference>
<evidence type="ECO:0000313" key="2">
    <source>
        <dbReference type="EMBL" id="QWY77377.1"/>
    </source>
</evidence>
<gene>
    <name evidence="2" type="ORF">JZL65_13090</name>
</gene>
<dbReference type="RefSeq" id="WP_273144661.1">
    <property type="nucleotide sequence ID" value="NZ_CP053675.1"/>
</dbReference>